<dbReference type="Proteomes" id="UP000887564">
    <property type="component" value="Unplaced"/>
</dbReference>
<reference evidence="2" key="1">
    <citation type="submission" date="2022-11" db="UniProtKB">
        <authorList>
            <consortium name="WormBaseParasite"/>
        </authorList>
    </citation>
    <scope>IDENTIFICATION</scope>
</reference>
<proteinExistence type="predicted"/>
<name>A0A914RWZ5_PAREQ</name>
<dbReference type="WBParaSite" id="PEQ_0000653501-mRNA-1">
    <property type="protein sequence ID" value="PEQ_0000653501-mRNA-1"/>
    <property type="gene ID" value="PEQ_0000653501"/>
</dbReference>
<accession>A0A914RWZ5</accession>
<keyword evidence="1" id="KW-1185">Reference proteome</keyword>
<evidence type="ECO:0000313" key="2">
    <source>
        <dbReference type="WBParaSite" id="PEQ_0000653501-mRNA-1"/>
    </source>
</evidence>
<organism evidence="1 2">
    <name type="scientific">Parascaris equorum</name>
    <name type="common">Equine roundworm</name>
    <dbReference type="NCBI Taxonomy" id="6256"/>
    <lineage>
        <taxon>Eukaryota</taxon>
        <taxon>Metazoa</taxon>
        <taxon>Ecdysozoa</taxon>
        <taxon>Nematoda</taxon>
        <taxon>Chromadorea</taxon>
        <taxon>Rhabditida</taxon>
        <taxon>Spirurina</taxon>
        <taxon>Ascaridomorpha</taxon>
        <taxon>Ascaridoidea</taxon>
        <taxon>Ascarididae</taxon>
        <taxon>Parascaris</taxon>
    </lineage>
</organism>
<protein>
    <submittedName>
        <fullName evidence="2">Uncharacterized protein</fullName>
    </submittedName>
</protein>
<sequence length="53" mass="6208">DPASKQCFRNFRPRTRHRVVWVRSAVWRLDKAICDQQPGLPENTSQLHFTGNS</sequence>
<dbReference type="AlphaFoldDB" id="A0A914RWZ5"/>
<evidence type="ECO:0000313" key="1">
    <source>
        <dbReference type="Proteomes" id="UP000887564"/>
    </source>
</evidence>